<organism evidence="18">
    <name type="scientific">Darwinula stevensoni</name>
    <dbReference type="NCBI Taxonomy" id="69355"/>
    <lineage>
        <taxon>Eukaryota</taxon>
        <taxon>Metazoa</taxon>
        <taxon>Ecdysozoa</taxon>
        <taxon>Arthropoda</taxon>
        <taxon>Crustacea</taxon>
        <taxon>Oligostraca</taxon>
        <taxon>Ostracoda</taxon>
        <taxon>Podocopa</taxon>
        <taxon>Podocopida</taxon>
        <taxon>Darwinulocopina</taxon>
        <taxon>Darwinuloidea</taxon>
        <taxon>Darwinulidae</taxon>
        <taxon>Darwinula</taxon>
    </lineage>
</organism>
<proteinExistence type="inferred from homology"/>
<dbReference type="InterPro" id="IPR009080">
    <property type="entry name" value="tRNAsynth_Ia_anticodon-bd"/>
</dbReference>
<comment type="catalytic activity">
    <reaction evidence="13">
        <text>tRNA(Met) + L-methionine + ATP = L-methionyl-tRNA(Met) + AMP + diphosphate</text>
        <dbReference type="Rhea" id="RHEA:13481"/>
        <dbReference type="Rhea" id="RHEA-COMP:9667"/>
        <dbReference type="Rhea" id="RHEA-COMP:9698"/>
        <dbReference type="ChEBI" id="CHEBI:30616"/>
        <dbReference type="ChEBI" id="CHEBI:33019"/>
        <dbReference type="ChEBI" id="CHEBI:57844"/>
        <dbReference type="ChEBI" id="CHEBI:78442"/>
        <dbReference type="ChEBI" id="CHEBI:78530"/>
        <dbReference type="ChEBI" id="CHEBI:456215"/>
        <dbReference type="EC" id="6.1.1.10"/>
    </reaction>
</comment>
<evidence type="ECO:0000256" key="15">
    <source>
        <dbReference type="SAM" id="MobiDB-lite"/>
    </source>
</evidence>
<comment type="similarity">
    <text evidence="2 14">Belongs to the class-I aminoacyl-tRNA synthetase family.</text>
</comment>
<dbReference type="SMART" id="SM00991">
    <property type="entry name" value="WHEP-TRS"/>
    <property type="match status" value="1"/>
</dbReference>
<dbReference type="GO" id="GO:0005829">
    <property type="term" value="C:cytosol"/>
    <property type="evidence" value="ECO:0007669"/>
    <property type="project" value="TreeGrafter"/>
</dbReference>
<dbReference type="InterPro" id="IPR001412">
    <property type="entry name" value="aa-tRNA-synth_I_CS"/>
</dbReference>
<dbReference type="InterPro" id="IPR010987">
    <property type="entry name" value="Glutathione-S-Trfase_C-like"/>
</dbReference>
<evidence type="ECO:0000256" key="14">
    <source>
        <dbReference type="RuleBase" id="RU363039"/>
    </source>
</evidence>
<dbReference type="InterPro" id="IPR041872">
    <property type="entry name" value="Anticodon_Met"/>
</dbReference>
<dbReference type="Proteomes" id="UP000677054">
    <property type="component" value="Unassembled WGS sequence"/>
</dbReference>
<evidence type="ECO:0000256" key="6">
    <source>
        <dbReference type="ARBA" id="ARBA00022598"/>
    </source>
</evidence>
<feature type="region of interest" description="Disordered" evidence="15">
    <location>
        <begin position="794"/>
        <end position="825"/>
    </location>
</feature>
<evidence type="ECO:0000256" key="3">
    <source>
        <dbReference type="ARBA" id="ARBA00012838"/>
    </source>
</evidence>
<dbReference type="PANTHER" id="PTHR45765">
    <property type="entry name" value="METHIONINE--TRNA LIGASE"/>
    <property type="match status" value="1"/>
</dbReference>
<dbReference type="InterPro" id="IPR015413">
    <property type="entry name" value="Methionyl/Leucyl_tRNA_Synth"/>
</dbReference>
<feature type="domain" description="GST C-terminal" evidence="16">
    <location>
        <begin position="89"/>
        <end position="218"/>
    </location>
</feature>
<dbReference type="EC" id="6.1.1.10" evidence="3"/>
<gene>
    <name evidence="18" type="ORF">DSTB1V02_LOCUS1891</name>
</gene>
<dbReference type="Gene3D" id="1.10.287.10">
    <property type="entry name" value="S15/NS1, RNA-binding"/>
    <property type="match status" value="1"/>
</dbReference>
<dbReference type="Pfam" id="PF00458">
    <property type="entry name" value="WHEP-TRS"/>
    <property type="match status" value="1"/>
</dbReference>
<evidence type="ECO:0000256" key="5">
    <source>
        <dbReference type="ARBA" id="ARBA00022490"/>
    </source>
</evidence>
<dbReference type="NCBIfam" id="NF001100">
    <property type="entry name" value="PRK00133.1"/>
    <property type="match status" value="1"/>
</dbReference>
<dbReference type="SUPFAM" id="SSF57770">
    <property type="entry name" value="Methionyl-tRNA synthetase (MetRS), Zn-domain"/>
    <property type="match status" value="1"/>
</dbReference>
<keyword evidence="10 14" id="KW-0648">Protein biosynthesis</keyword>
<evidence type="ECO:0000259" key="16">
    <source>
        <dbReference type="PROSITE" id="PS50405"/>
    </source>
</evidence>
<dbReference type="Pfam" id="PF09334">
    <property type="entry name" value="tRNA-synt_1g"/>
    <property type="match status" value="1"/>
</dbReference>
<dbReference type="InterPro" id="IPR023458">
    <property type="entry name" value="Met-tRNA_ligase_1"/>
</dbReference>
<dbReference type="GO" id="GO:0003723">
    <property type="term" value="F:RNA binding"/>
    <property type="evidence" value="ECO:0007669"/>
    <property type="project" value="UniProtKB-KW"/>
</dbReference>
<dbReference type="PANTHER" id="PTHR45765:SF1">
    <property type="entry name" value="METHIONINE--TRNA LIGASE, CYTOPLASMIC"/>
    <property type="match status" value="1"/>
</dbReference>
<evidence type="ECO:0000256" key="2">
    <source>
        <dbReference type="ARBA" id="ARBA00005594"/>
    </source>
</evidence>
<dbReference type="Pfam" id="PF19303">
    <property type="entry name" value="Anticodon_3"/>
    <property type="match status" value="1"/>
</dbReference>
<evidence type="ECO:0000313" key="19">
    <source>
        <dbReference type="Proteomes" id="UP000677054"/>
    </source>
</evidence>
<dbReference type="HAMAP" id="MF_00098">
    <property type="entry name" value="Met_tRNA_synth_type1"/>
    <property type="match status" value="1"/>
</dbReference>
<evidence type="ECO:0000313" key="18">
    <source>
        <dbReference type="EMBL" id="CAD7241915.1"/>
    </source>
</evidence>
<dbReference type="AlphaFoldDB" id="A0A7R8X7B3"/>
<evidence type="ECO:0000256" key="10">
    <source>
        <dbReference type="ARBA" id="ARBA00022917"/>
    </source>
</evidence>
<keyword evidence="7 14" id="KW-0547">Nucleotide-binding</keyword>
<dbReference type="InterPro" id="IPR029038">
    <property type="entry name" value="MetRS_Zn"/>
</dbReference>
<dbReference type="PROSITE" id="PS00762">
    <property type="entry name" value="WHEP_TRS_1"/>
    <property type="match status" value="1"/>
</dbReference>
<dbReference type="EMBL" id="CAJPEV010000194">
    <property type="protein sequence ID" value="CAG0882134.1"/>
    <property type="molecule type" value="Genomic_DNA"/>
</dbReference>
<evidence type="ECO:0000256" key="7">
    <source>
        <dbReference type="ARBA" id="ARBA00022741"/>
    </source>
</evidence>
<keyword evidence="19" id="KW-1185">Reference proteome</keyword>
<dbReference type="GO" id="GO:0004825">
    <property type="term" value="F:methionine-tRNA ligase activity"/>
    <property type="evidence" value="ECO:0007669"/>
    <property type="project" value="UniProtKB-EC"/>
</dbReference>
<dbReference type="SUPFAM" id="SSF47616">
    <property type="entry name" value="GST C-terminal domain-like"/>
    <property type="match status" value="1"/>
</dbReference>
<dbReference type="InterPro" id="IPR009068">
    <property type="entry name" value="uS15_NS1_RNA-bd_sf"/>
</dbReference>
<feature type="compositionally biased region" description="Basic and acidic residues" evidence="15">
    <location>
        <begin position="801"/>
        <end position="811"/>
    </location>
</feature>
<keyword evidence="5" id="KW-0963">Cytoplasm</keyword>
<dbReference type="SUPFAM" id="SSF47323">
    <property type="entry name" value="Anticodon-binding domain of a subclass of class I aminoacyl-tRNA synthetases"/>
    <property type="match status" value="1"/>
</dbReference>
<dbReference type="Gene3D" id="2.20.28.20">
    <property type="entry name" value="Methionyl-tRNA synthetase, Zn-domain"/>
    <property type="match status" value="1"/>
</dbReference>
<evidence type="ECO:0000259" key="17">
    <source>
        <dbReference type="PROSITE" id="PS51185"/>
    </source>
</evidence>
<protein>
    <recommendedName>
        <fullName evidence="4">Methionine--tRNA ligase, cytoplasmic</fullName>
        <ecNumber evidence="3">6.1.1.10</ecNumber>
    </recommendedName>
    <alternativeName>
        <fullName evidence="12">Methionyl-tRNA synthetase</fullName>
    </alternativeName>
</protein>
<dbReference type="InterPro" id="IPR000738">
    <property type="entry name" value="WHEP-TRS_dom"/>
</dbReference>
<dbReference type="PRINTS" id="PR01041">
    <property type="entry name" value="TRNASYNTHMET"/>
</dbReference>
<dbReference type="GO" id="GO:0005524">
    <property type="term" value="F:ATP binding"/>
    <property type="evidence" value="ECO:0007669"/>
    <property type="project" value="UniProtKB-KW"/>
</dbReference>
<evidence type="ECO:0000256" key="12">
    <source>
        <dbReference type="ARBA" id="ARBA00030904"/>
    </source>
</evidence>
<comment type="subcellular location">
    <subcellularLocation>
        <location evidence="1">Cytoplasm</location>
    </subcellularLocation>
</comment>
<dbReference type="EMBL" id="LR899711">
    <property type="protein sequence ID" value="CAD7241915.1"/>
    <property type="molecule type" value="Genomic_DNA"/>
</dbReference>
<dbReference type="CDD" id="cd07957">
    <property type="entry name" value="Anticodon_Ia_Met"/>
    <property type="match status" value="1"/>
</dbReference>
<feature type="compositionally biased region" description="Basic and acidic residues" evidence="15">
    <location>
        <begin position="36"/>
        <end position="45"/>
    </location>
</feature>
<name>A0A7R8X7B3_9CRUS</name>
<dbReference type="FunFam" id="2.20.28.20:FF:000001">
    <property type="entry name" value="Methionine--tRNA ligase"/>
    <property type="match status" value="1"/>
</dbReference>
<feature type="domain" description="WHEP-TRS" evidence="17">
    <location>
        <begin position="828"/>
        <end position="884"/>
    </location>
</feature>
<dbReference type="InterPro" id="IPR033911">
    <property type="entry name" value="MetRS_core"/>
</dbReference>
<dbReference type="CDD" id="cd00814">
    <property type="entry name" value="MetRS_core"/>
    <property type="match status" value="1"/>
</dbReference>
<dbReference type="NCBIfam" id="TIGR00398">
    <property type="entry name" value="metG"/>
    <property type="match status" value="1"/>
</dbReference>
<dbReference type="GO" id="GO:0017101">
    <property type="term" value="C:aminoacyl-tRNA synthetase multienzyme complex"/>
    <property type="evidence" value="ECO:0007669"/>
    <property type="project" value="TreeGrafter"/>
</dbReference>
<keyword evidence="8 14" id="KW-0067">ATP-binding</keyword>
<evidence type="ECO:0000256" key="8">
    <source>
        <dbReference type="ARBA" id="ARBA00022840"/>
    </source>
</evidence>
<keyword evidence="6 14" id="KW-0436">Ligase</keyword>
<dbReference type="InterPro" id="IPR014729">
    <property type="entry name" value="Rossmann-like_a/b/a_fold"/>
</dbReference>
<dbReference type="PROSITE" id="PS51185">
    <property type="entry name" value="WHEP_TRS_2"/>
    <property type="match status" value="1"/>
</dbReference>
<dbReference type="InterPro" id="IPR014758">
    <property type="entry name" value="Met-tRNA_synth"/>
</dbReference>
<dbReference type="GO" id="GO:0006431">
    <property type="term" value="P:methionyl-tRNA aminoacylation"/>
    <property type="evidence" value="ECO:0007669"/>
    <property type="project" value="InterPro"/>
</dbReference>
<evidence type="ECO:0000256" key="4">
    <source>
        <dbReference type="ARBA" id="ARBA00018335"/>
    </source>
</evidence>
<dbReference type="Gene3D" id="1.10.730.10">
    <property type="entry name" value="Isoleucyl-tRNA Synthetase, Domain 1"/>
    <property type="match status" value="1"/>
</dbReference>
<dbReference type="Gene3D" id="3.40.50.620">
    <property type="entry name" value="HUPs"/>
    <property type="match status" value="1"/>
</dbReference>
<dbReference type="SUPFAM" id="SSF47060">
    <property type="entry name" value="S15/NS1 RNA-binding domain"/>
    <property type="match status" value="1"/>
</dbReference>
<dbReference type="PROSITE" id="PS00178">
    <property type="entry name" value="AA_TRNA_LIGASE_I"/>
    <property type="match status" value="1"/>
</dbReference>
<dbReference type="CDD" id="cd00939">
    <property type="entry name" value="MetRS_RNA"/>
    <property type="match status" value="1"/>
</dbReference>
<dbReference type="Gene3D" id="3.40.30.10">
    <property type="entry name" value="Glutaredoxin"/>
    <property type="match status" value="1"/>
</dbReference>
<evidence type="ECO:0000256" key="13">
    <source>
        <dbReference type="ARBA" id="ARBA00047364"/>
    </source>
</evidence>
<evidence type="ECO:0000256" key="9">
    <source>
        <dbReference type="ARBA" id="ARBA00022884"/>
    </source>
</evidence>
<keyword evidence="11 14" id="KW-0030">Aminoacyl-tRNA synthetase</keyword>
<dbReference type="PROSITE" id="PS50405">
    <property type="entry name" value="GST_CTER"/>
    <property type="match status" value="1"/>
</dbReference>
<sequence length="897" mass="100548">MLVEGSKSDPEALKIIITAGCCGNLSSLQCQWKADDKESKPKDSKTTASSKAGKEKPTLKFQMNQGQTLSSANAACYYLWEKSGKSIKDPLQAAYIDEAVDWEFTVLRPACQQYVKSLLESQSCPSLTSAMDECLKALESWVAGGNVLIQDIGLCYADLITWSTLYPVLADGNDIIHKSYPSVLKWFNTILQKSFIQVENLEEGVMNMQLKEQREEALKTWQKGPGSVPKPRKLLHPILPGEGERNVLITSALPYVNNVPHLGNIIGCVLSADIFARYSRLRGYTTLFVCGTDEYGTATETKALQEHCTPQEICDKFHRLHSDIYKWFNISFDFFGRTTTAAQTKIAQGIFWRLHENGYILEDSVEQLFCSNCSRFLADRFVEGTCPLCAFEDARGDQCDKCGKLINAVELRNPRCKICSKPPQKKTSKHLFLDLPKLSEPLWSWYEGKSSGWSSNAAMITQSWIKDGLKPRCITRDLQWGTPVPLPDFTSKVFYVWYDAPIGYPSITANYIPDHWEKWWRNPENVELYQFMAKDNVPFHGVIFPSCLLGTKDVWTTVKHLISTEYLNYEEGKFSKSRGVGVFGDHAKDTGIPSDTWRFYLASVRPETQDSTFAWVDLQTRANSELLNNLGNFVNRALMFVTKNFDGRIPEMPLSEAEVELIRNIQVELTQYIDWMEKVRLRDALKHVLNISRLGNVHMQARQPWVLLKQGPAEKKEAGACVGVCANVACLLSVLLAPFLPDTSRVMQEQMNVPSDCNVLHGAFVPYLPPGHQIGNVSPLFQKLETPHIEELKSKFAGKADSNEVKKDPSPPKDSNQPGTNPMGDLTLVENLTKQVAHQGDMVRALKAKGAGKEEINAEVGKLLDLKKQLAQAQGVDPQNLISPGGDAKQKKKKGKK</sequence>
<accession>A0A7R8X7B3</accession>
<feature type="region of interest" description="Disordered" evidence="15">
    <location>
        <begin position="872"/>
        <end position="897"/>
    </location>
</feature>
<dbReference type="Gene3D" id="1.20.1050.10">
    <property type="match status" value="1"/>
</dbReference>
<dbReference type="OrthoDB" id="5844513at2759"/>
<dbReference type="InterPro" id="IPR036282">
    <property type="entry name" value="Glutathione-S-Trfase_C_sf"/>
</dbReference>
<dbReference type="SUPFAM" id="SSF52374">
    <property type="entry name" value="Nucleotidylyl transferase"/>
    <property type="match status" value="1"/>
</dbReference>
<feature type="region of interest" description="Disordered" evidence="15">
    <location>
        <begin position="36"/>
        <end position="57"/>
    </location>
</feature>
<reference evidence="18" key="1">
    <citation type="submission" date="2020-11" db="EMBL/GenBank/DDBJ databases">
        <authorList>
            <person name="Tran Van P."/>
        </authorList>
    </citation>
    <scope>NUCLEOTIDE SEQUENCE</scope>
</reference>
<evidence type="ECO:0000256" key="11">
    <source>
        <dbReference type="ARBA" id="ARBA00023146"/>
    </source>
</evidence>
<evidence type="ECO:0000256" key="1">
    <source>
        <dbReference type="ARBA" id="ARBA00004496"/>
    </source>
</evidence>
<keyword evidence="9" id="KW-0694">RNA-binding</keyword>